<dbReference type="GO" id="GO:0102130">
    <property type="term" value="F:malonyl-CoA methyltransferase activity"/>
    <property type="evidence" value="ECO:0007669"/>
    <property type="project" value="UniProtKB-EC"/>
</dbReference>
<protein>
    <recommendedName>
        <fullName evidence="3 8">Malonyl-[acyl-carrier protein] O-methyltransferase</fullName>
        <shortName evidence="8">Malonyl-ACP O-methyltransferase</shortName>
        <ecNumber evidence="3 8">2.1.1.197</ecNumber>
    </recommendedName>
    <alternativeName>
        <fullName evidence="8">Biotin synthesis protein BioC</fullName>
    </alternativeName>
</protein>
<gene>
    <name evidence="8 10" type="primary">bioC</name>
    <name evidence="10" type="ORF">KPC_3226</name>
</gene>
<evidence type="ECO:0000259" key="9">
    <source>
        <dbReference type="Pfam" id="PF08241"/>
    </source>
</evidence>
<evidence type="ECO:0000256" key="6">
    <source>
        <dbReference type="ARBA" id="ARBA00022691"/>
    </source>
</evidence>
<evidence type="ECO:0000256" key="5">
    <source>
        <dbReference type="ARBA" id="ARBA00022679"/>
    </source>
</evidence>
<proteinExistence type="inferred from homology"/>
<dbReference type="Pfam" id="PF08241">
    <property type="entry name" value="Methyltransf_11"/>
    <property type="match status" value="1"/>
</dbReference>
<comment type="catalytic activity">
    <reaction evidence="1 8">
        <text>malonyl-[ACP] + S-adenosyl-L-methionine = malonyl-[ACP] methyl ester + S-adenosyl-L-homocysteine</text>
        <dbReference type="Rhea" id="RHEA:17105"/>
        <dbReference type="Rhea" id="RHEA-COMP:9623"/>
        <dbReference type="Rhea" id="RHEA-COMP:9954"/>
        <dbReference type="ChEBI" id="CHEBI:57856"/>
        <dbReference type="ChEBI" id="CHEBI:59789"/>
        <dbReference type="ChEBI" id="CHEBI:78449"/>
        <dbReference type="ChEBI" id="CHEBI:78845"/>
        <dbReference type="EC" id="2.1.1.197"/>
    </reaction>
</comment>
<dbReference type="InterPro" id="IPR011814">
    <property type="entry name" value="BioC"/>
</dbReference>
<evidence type="ECO:0000256" key="4">
    <source>
        <dbReference type="ARBA" id="ARBA00022603"/>
    </source>
</evidence>
<dbReference type="SUPFAM" id="SSF53335">
    <property type="entry name" value="S-adenosyl-L-methionine-dependent methyltransferases"/>
    <property type="match status" value="1"/>
</dbReference>
<dbReference type="EMBL" id="OOGT01000209">
    <property type="protein sequence ID" value="SPL72048.1"/>
    <property type="molecule type" value="Genomic_DNA"/>
</dbReference>
<sequence length="261" mass="30058">MDDLILKINKSQVAQRFAKASQSYDQHAFVQKDICYALIGLMRRFMQYQSLERVFEIGCGSGNLTQLLLQNFKVNQLFLNDIYPEVQQHFQIQQNLDFYIGDIEQITFPEGLDLICSSSALQWVENLDQIFQKANTALNSEGYFCFSTFGLDNLKEIRLLTGQGLDYLALSGIHDKLLQQGFEILYLSEEHKILGFDQPKDILKHLKATGVTATASGHRWTKSSLQQFNQGYQQFLFKDVGNQLKYQLTYHPIYCIARRGV</sequence>
<evidence type="ECO:0000256" key="8">
    <source>
        <dbReference type="HAMAP-Rule" id="MF_00835"/>
    </source>
</evidence>
<comment type="similarity">
    <text evidence="8">Belongs to the methyltransferase superfamily.</text>
</comment>
<dbReference type="InterPro" id="IPR029063">
    <property type="entry name" value="SAM-dependent_MTases_sf"/>
</dbReference>
<dbReference type="CDD" id="cd02440">
    <property type="entry name" value="AdoMet_MTases"/>
    <property type="match status" value="1"/>
</dbReference>
<evidence type="ECO:0000256" key="3">
    <source>
        <dbReference type="ARBA" id="ARBA00012327"/>
    </source>
</evidence>
<dbReference type="UniPathway" id="UPA00078"/>
<dbReference type="InterPro" id="IPR013216">
    <property type="entry name" value="Methyltransf_11"/>
</dbReference>
<dbReference type="InParanoid" id="A0A2U3N2Z6"/>
<dbReference type="GO" id="GO:0010340">
    <property type="term" value="F:carboxyl-O-methyltransferase activity"/>
    <property type="evidence" value="ECO:0007669"/>
    <property type="project" value="UniProtKB-UniRule"/>
</dbReference>
<keyword evidence="5 8" id="KW-0808">Transferase</keyword>
<feature type="domain" description="Methyltransferase type 11" evidence="9">
    <location>
        <begin position="56"/>
        <end position="146"/>
    </location>
</feature>
<keyword evidence="7 8" id="KW-0093">Biotin biosynthesis</keyword>
<dbReference type="InterPro" id="IPR050602">
    <property type="entry name" value="Malonyl-ACP_OMT"/>
</dbReference>
<dbReference type="Proteomes" id="UP000245974">
    <property type="component" value="Unassembled WGS sequence"/>
</dbReference>
<keyword evidence="11" id="KW-1185">Reference proteome</keyword>
<dbReference type="GO" id="GO:0008757">
    <property type="term" value="F:S-adenosylmethionine-dependent methyltransferase activity"/>
    <property type="evidence" value="ECO:0007669"/>
    <property type="project" value="InterPro"/>
</dbReference>
<evidence type="ECO:0000313" key="11">
    <source>
        <dbReference type="Proteomes" id="UP000245974"/>
    </source>
</evidence>
<accession>A0A2U3N2Z6</accession>
<dbReference type="EC" id="2.1.1.197" evidence="3 8"/>
<dbReference type="PANTHER" id="PTHR13090">
    <property type="entry name" value="ARGININE-HYDROXYLASE NDUFAF5, MITOCHONDRIAL"/>
    <property type="match status" value="1"/>
</dbReference>
<dbReference type="RefSeq" id="WP_121975457.1">
    <property type="nucleotide sequence ID" value="NZ_OOGT01000209.1"/>
</dbReference>
<evidence type="ECO:0000313" key="10">
    <source>
        <dbReference type="EMBL" id="SPL72048.1"/>
    </source>
</evidence>
<dbReference type="GO" id="GO:0009102">
    <property type="term" value="P:biotin biosynthetic process"/>
    <property type="evidence" value="ECO:0007669"/>
    <property type="project" value="UniProtKB-UniRule"/>
</dbReference>
<dbReference type="HAMAP" id="MF_00835">
    <property type="entry name" value="BioC"/>
    <property type="match status" value="1"/>
</dbReference>
<dbReference type="GO" id="GO:0032259">
    <property type="term" value="P:methylation"/>
    <property type="evidence" value="ECO:0007669"/>
    <property type="project" value="UniProtKB-KW"/>
</dbReference>
<dbReference type="Gene3D" id="3.40.50.150">
    <property type="entry name" value="Vaccinia Virus protein VP39"/>
    <property type="match status" value="1"/>
</dbReference>
<evidence type="ECO:0000256" key="2">
    <source>
        <dbReference type="ARBA" id="ARBA00004746"/>
    </source>
</evidence>
<dbReference type="OrthoDB" id="9760689at2"/>
<dbReference type="PANTHER" id="PTHR13090:SF1">
    <property type="entry name" value="ARGININE-HYDROXYLASE NDUFAF5, MITOCHONDRIAL"/>
    <property type="match status" value="1"/>
</dbReference>
<evidence type="ECO:0000256" key="1">
    <source>
        <dbReference type="ARBA" id="ARBA00000852"/>
    </source>
</evidence>
<comment type="pathway">
    <text evidence="2 8">Cofactor biosynthesis; biotin biosynthesis.</text>
</comment>
<comment type="function">
    <text evidence="8">Converts the free carboxyl group of a malonyl-thioester to its methyl ester by transfer of a methyl group from S-adenosyl-L-methionine (SAM). It allows to synthesize pimeloyl-ACP via the fatty acid synthetic pathway.</text>
</comment>
<keyword evidence="4 8" id="KW-0489">Methyltransferase</keyword>
<dbReference type="FunCoup" id="A0A2U3N2Z6">
    <property type="interactions" value="270"/>
</dbReference>
<keyword evidence="6 8" id="KW-0949">S-adenosyl-L-methionine</keyword>
<organism evidence="10 11">
    <name type="scientific">Acinetobacter stercoris</name>
    <dbReference type="NCBI Taxonomy" id="2126983"/>
    <lineage>
        <taxon>Bacteria</taxon>
        <taxon>Pseudomonadati</taxon>
        <taxon>Pseudomonadota</taxon>
        <taxon>Gammaproteobacteria</taxon>
        <taxon>Moraxellales</taxon>
        <taxon>Moraxellaceae</taxon>
        <taxon>Acinetobacter</taxon>
    </lineage>
</organism>
<reference evidence="11" key="1">
    <citation type="submission" date="2018-03" db="EMBL/GenBank/DDBJ databases">
        <authorList>
            <person name="Blom J."/>
        </authorList>
    </citation>
    <scope>NUCLEOTIDE SEQUENCE [LARGE SCALE GENOMIC DNA]</scope>
    <source>
        <strain evidence="11">KPC-SM-21</strain>
    </source>
</reference>
<dbReference type="AlphaFoldDB" id="A0A2U3N2Z6"/>
<dbReference type="NCBIfam" id="TIGR02072">
    <property type="entry name" value="BioC"/>
    <property type="match status" value="1"/>
</dbReference>
<evidence type="ECO:0000256" key="7">
    <source>
        <dbReference type="ARBA" id="ARBA00022756"/>
    </source>
</evidence>
<name>A0A2U3N2Z6_9GAMM</name>